<reference evidence="2" key="1">
    <citation type="submission" date="2025-08" db="UniProtKB">
        <authorList>
            <consortium name="Ensembl"/>
        </authorList>
    </citation>
    <scope>IDENTIFICATION</scope>
</reference>
<evidence type="ECO:0000313" key="2">
    <source>
        <dbReference type="Ensembl" id="ENSPCEP00000008799.1"/>
    </source>
</evidence>
<dbReference type="GO" id="GO:0005739">
    <property type="term" value="C:mitochondrion"/>
    <property type="evidence" value="ECO:0007669"/>
    <property type="project" value="TreeGrafter"/>
</dbReference>
<keyword evidence="1" id="KW-1133">Transmembrane helix</keyword>
<evidence type="ECO:0000313" key="3">
    <source>
        <dbReference type="Proteomes" id="UP000694393"/>
    </source>
</evidence>
<organism evidence="2 3">
    <name type="scientific">Pelusios castaneus</name>
    <name type="common">West African mud turtle</name>
    <dbReference type="NCBI Taxonomy" id="367368"/>
    <lineage>
        <taxon>Eukaryota</taxon>
        <taxon>Metazoa</taxon>
        <taxon>Chordata</taxon>
        <taxon>Craniata</taxon>
        <taxon>Vertebrata</taxon>
        <taxon>Euteleostomi</taxon>
        <taxon>Archelosauria</taxon>
        <taxon>Testudinata</taxon>
        <taxon>Testudines</taxon>
        <taxon>Pleurodira</taxon>
        <taxon>Pelomedusidae</taxon>
        <taxon>Pelusios</taxon>
    </lineage>
</organism>
<proteinExistence type="predicted"/>
<dbReference type="PANTHER" id="PTHR14549">
    <property type="entry name" value="TRANSMEMBRANE PROTEIN 223"/>
    <property type="match status" value="1"/>
</dbReference>
<dbReference type="PANTHER" id="PTHR14549:SF2">
    <property type="entry name" value="TRANSMEMBRANE PROTEIN 223"/>
    <property type="match status" value="1"/>
</dbReference>
<dbReference type="Proteomes" id="UP000694393">
    <property type="component" value="Unplaced"/>
</dbReference>
<protein>
    <submittedName>
        <fullName evidence="2">Transmembrane protein 223</fullName>
    </submittedName>
</protein>
<dbReference type="AlphaFoldDB" id="A0A8C8RP74"/>
<accession>A0A8C8RP74</accession>
<sequence length="208" mass="23486">MTGVVRLSGLRCPWPWLRCPWGRVRGARGLATPPDLHVPQDVLLFRHEQVRYHRLMGFFAVNQLVCWGAMAGLAFSENWSESHFQPLIPVPSWVDLSSKERRYGIGVFCLGLGSTILVICAVFARRSVGQIVLRQGGQDLTFKTYHLFGLESSFTVPVSQVSCKAHRSRSSTIPLKIKGYPFYFVLHNSGQIFNTKLFNLTVGTYRTL</sequence>
<dbReference type="InterPro" id="IPR026100">
    <property type="entry name" value="Tmem223"/>
</dbReference>
<keyword evidence="3" id="KW-1185">Reference proteome</keyword>
<feature type="transmembrane region" description="Helical" evidence="1">
    <location>
        <begin position="103"/>
        <end position="124"/>
    </location>
</feature>
<evidence type="ECO:0000256" key="1">
    <source>
        <dbReference type="SAM" id="Phobius"/>
    </source>
</evidence>
<dbReference type="InterPro" id="IPR045325">
    <property type="entry name" value="TMEM70/TMEM186/TMEM223"/>
</dbReference>
<keyword evidence="1" id="KW-0472">Membrane</keyword>
<dbReference type="Pfam" id="PF06979">
    <property type="entry name" value="TMEM70"/>
    <property type="match status" value="1"/>
</dbReference>
<dbReference type="GO" id="GO:0007399">
    <property type="term" value="P:nervous system development"/>
    <property type="evidence" value="ECO:0007669"/>
    <property type="project" value="TreeGrafter"/>
</dbReference>
<name>A0A8C8RP74_9SAUR</name>
<feature type="transmembrane region" description="Helical" evidence="1">
    <location>
        <begin position="55"/>
        <end position="75"/>
    </location>
</feature>
<keyword evidence="1" id="KW-0812">Transmembrane</keyword>
<reference evidence="2" key="2">
    <citation type="submission" date="2025-09" db="UniProtKB">
        <authorList>
            <consortium name="Ensembl"/>
        </authorList>
    </citation>
    <scope>IDENTIFICATION</scope>
</reference>
<dbReference type="Ensembl" id="ENSPCET00000009112.1">
    <property type="protein sequence ID" value="ENSPCEP00000008799.1"/>
    <property type="gene ID" value="ENSPCEG00000007073.1"/>
</dbReference>